<dbReference type="InterPro" id="IPR008334">
    <property type="entry name" value="5'-Nucleotdase_C"/>
</dbReference>
<name>A0ABP7HDH1_9FLAO</name>
<dbReference type="InterPro" id="IPR006179">
    <property type="entry name" value="5_nucleotidase/apyrase"/>
</dbReference>
<sequence>MQVTRIEGKQISISDSLKANTEIETFIKPYRDHVNQDLDSVISFSKETYSKKDGELNTAIGNLFADAIFEQCNPIFNNMTNNDIDIVLINHGGIRSIISKGNITRRTAFKLMPFENSVVVASLNGHAVNELVSYLSKAKRAHPIHGLKIALDNDYNLIEATINNQPIDTTKTYYVATNDYLYNGGDHMDFFKASDTMYNLNYKIRNVLLDYFKKTDTIQPEIDDRFIKANNIK</sequence>
<dbReference type="EMBL" id="BAABBI010000006">
    <property type="protein sequence ID" value="GAA3791710.1"/>
    <property type="molecule type" value="Genomic_DNA"/>
</dbReference>
<gene>
    <name evidence="2" type="ORF">GCM10022271_25160</name>
</gene>
<dbReference type="SUPFAM" id="SSF55816">
    <property type="entry name" value="5'-nucleotidase (syn. UDP-sugar hydrolase), C-terminal domain"/>
    <property type="match status" value="1"/>
</dbReference>
<dbReference type="InterPro" id="IPR036907">
    <property type="entry name" value="5'-Nucleotdase_C_sf"/>
</dbReference>
<evidence type="ECO:0000313" key="2">
    <source>
        <dbReference type="EMBL" id="GAA3791710.1"/>
    </source>
</evidence>
<evidence type="ECO:0000313" key="3">
    <source>
        <dbReference type="Proteomes" id="UP001501456"/>
    </source>
</evidence>
<dbReference type="PANTHER" id="PTHR11575">
    <property type="entry name" value="5'-NUCLEOTIDASE-RELATED"/>
    <property type="match status" value="1"/>
</dbReference>
<proteinExistence type="predicted"/>
<organism evidence="2 3">
    <name type="scientific">Corallibacter vietnamensis</name>
    <dbReference type="NCBI Taxonomy" id="904130"/>
    <lineage>
        <taxon>Bacteria</taxon>
        <taxon>Pseudomonadati</taxon>
        <taxon>Bacteroidota</taxon>
        <taxon>Flavobacteriia</taxon>
        <taxon>Flavobacteriales</taxon>
        <taxon>Flavobacteriaceae</taxon>
        <taxon>Corallibacter</taxon>
    </lineage>
</organism>
<dbReference type="PANTHER" id="PTHR11575:SF24">
    <property type="entry name" value="5'-NUCLEOTIDASE"/>
    <property type="match status" value="1"/>
</dbReference>
<feature type="domain" description="5'-Nucleotidase C-terminal" evidence="1">
    <location>
        <begin position="52"/>
        <end position="192"/>
    </location>
</feature>
<dbReference type="PRINTS" id="PR01607">
    <property type="entry name" value="APYRASEFAMLY"/>
</dbReference>
<reference evidence="3" key="1">
    <citation type="journal article" date="2019" name="Int. J. Syst. Evol. Microbiol.">
        <title>The Global Catalogue of Microorganisms (GCM) 10K type strain sequencing project: providing services to taxonomists for standard genome sequencing and annotation.</title>
        <authorList>
            <consortium name="The Broad Institute Genomics Platform"/>
            <consortium name="The Broad Institute Genome Sequencing Center for Infectious Disease"/>
            <person name="Wu L."/>
            <person name="Ma J."/>
        </authorList>
    </citation>
    <scope>NUCLEOTIDE SEQUENCE [LARGE SCALE GENOMIC DNA]</scope>
    <source>
        <strain evidence="3">JCM 17525</strain>
    </source>
</reference>
<accession>A0ABP7HDH1</accession>
<dbReference type="Pfam" id="PF02872">
    <property type="entry name" value="5_nucleotid_C"/>
    <property type="match status" value="1"/>
</dbReference>
<protein>
    <submittedName>
        <fullName evidence="2">5'-nucleotidase</fullName>
    </submittedName>
</protein>
<keyword evidence="3" id="KW-1185">Reference proteome</keyword>
<dbReference type="Proteomes" id="UP001501456">
    <property type="component" value="Unassembled WGS sequence"/>
</dbReference>
<dbReference type="Gene3D" id="3.90.780.10">
    <property type="entry name" value="5'-Nucleotidase, C-terminal domain"/>
    <property type="match status" value="1"/>
</dbReference>
<evidence type="ECO:0000259" key="1">
    <source>
        <dbReference type="Pfam" id="PF02872"/>
    </source>
</evidence>
<comment type="caution">
    <text evidence="2">The sequence shown here is derived from an EMBL/GenBank/DDBJ whole genome shotgun (WGS) entry which is preliminary data.</text>
</comment>